<dbReference type="Gene3D" id="3.30.1200.10">
    <property type="entry name" value="YggU-like"/>
    <property type="match status" value="1"/>
</dbReference>
<accession>A0ABS8KTF9</accession>
<dbReference type="NCBIfam" id="TIGR00251">
    <property type="entry name" value="DUF167 family protein"/>
    <property type="match status" value="1"/>
</dbReference>
<reference evidence="3 4" key="1">
    <citation type="submission" date="2021-11" db="EMBL/GenBank/DDBJ databases">
        <authorList>
            <person name="Lee D.-H."/>
            <person name="Kim S.-B."/>
        </authorList>
    </citation>
    <scope>NUCLEOTIDE SEQUENCE [LARGE SCALE GENOMIC DNA]</scope>
    <source>
        <strain evidence="3 4">KCTC 52223</strain>
    </source>
</reference>
<dbReference type="InterPro" id="IPR003746">
    <property type="entry name" value="DUF167"/>
</dbReference>
<evidence type="ECO:0000256" key="1">
    <source>
        <dbReference type="ARBA" id="ARBA00010364"/>
    </source>
</evidence>
<dbReference type="Proteomes" id="UP001198862">
    <property type="component" value="Unassembled WGS sequence"/>
</dbReference>
<gene>
    <name evidence="3" type="ORF">LJ725_10295</name>
</gene>
<protein>
    <recommendedName>
        <fullName evidence="2">UPF0235 protein LJ725_10295</fullName>
    </recommendedName>
</protein>
<comment type="caution">
    <text evidence="3">The sequence shown here is derived from an EMBL/GenBank/DDBJ whole genome shotgun (WGS) entry which is preliminary data.</text>
</comment>
<dbReference type="SMART" id="SM01152">
    <property type="entry name" value="DUF167"/>
    <property type="match status" value="1"/>
</dbReference>
<organism evidence="3 4">
    <name type="scientific">Reyranella aquatilis</name>
    <dbReference type="NCBI Taxonomy" id="2035356"/>
    <lineage>
        <taxon>Bacteria</taxon>
        <taxon>Pseudomonadati</taxon>
        <taxon>Pseudomonadota</taxon>
        <taxon>Alphaproteobacteria</taxon>
        <taxon>Hyphomicrobiales</taxon>
        <taxon>Reyranellaceae</taxon>
        <taxon>Reyranella</taxon>
    </lineage>
</organism>
<proteinExistence type="inferred from homology"/>
<dbReference type="PANTHER" id="PTHR13420">
    <property type="entry name" value="UPF0235 PROTEIN C15ORF40"/>
    <property type="match status" value="1"/>
</dbReference>
<name>A0ABS8KTF9_9HYPH</name>
<keyword evidence="4" id="KW-1185">Reference proteome</keyword>
<dbReference type="InterPro" id="IPR036591">
    <property type="entry name" value="YggU-like_sf"/>
</dbReference>
<dbReference type="HAMAP" id="MF_00634">
    <property type="entry name" value="UPF0235"/>
    <property type="match status" value="1"/>
</dbReference>
<evidence type="ECO:0000313" key="3">
    <source>
        <dbReference type="EMBL" id="MCC8429360.1"/>
    </source>
</evidence>
<sequence>MSGRPSFADAPLSALPPDPAFLRRTTGGVTIQLRVQPRARRTALECTAQGALKAAVTAPPEDGKANDAVVALLAQAWRLPKSTMAIVRGGTAREKTVGVSGEPDALVERIVEWMGKHG</sequence>
<evidence type="ECO:0000313" key="4">
    <source>
        <dbReference type="Proteomes" id="UP001198862"/>
    </source>
</evidence>
<comment type="similarity">
    <text evidence="1 2">Belongs to the UPF0235 family.</text>
</comment>
<dbReference type="EMBL" id="JAJISD010000003">
    <property type="protein sequence ID" value="MCC8429360.1"/>
    <property type="molecule type" value="Genomic_DNA"/>
</dbReference>
<dbReference type="PANTHER" id="PTHR13420:SF7">
    <property type="entry name" value="UPF0235 PROTEIN C15ORF40"/>
    <property type="match status" value="1"/>
</dbReference>
<dbReference type="Pfam" id="PF02594">
    <property type="entry name" value="DUF167"/>
    <property type="match status" value="1"/>
</dbReference>
<evidence type="ECO:0000256" key="2">
    <source>
        <dbReference type="HAMAP-Rule" id="MF_00634"/>
    </source>
</evidence>
<dbReference type="SUPFAM" id="SSF69786">
    <property type="entry name" value="YggU-like"/>
    <property type="match status" value="1"/>
</dbReference>